<dbReference type="Proteomes" id="UP000323067">
    <property type="component" value="Chromosome vi"/>
</dbReference>
<gene>
    <name evidence="2" type="ORF">A9K55_005895</name>
</gene>
<feature type="region of interest" description="Disordered" evidence="1">
    <location>
        <begin position="200"/>
        <end position="235"/>
    </location>
</feature>
<feature type="compositionally biased region" description="Low complexity" evidence="1">
    <location>
        <begin position="370"/>
        <end position="381"/>
    </location>
</feature>
<feature type="region of interest" description="Disordered" evidence="1">
    <location>
        <begin position="276"/>
        <end position="381"/>
    </location>
</feature>
<evidence type="ECO:0000313" key="3">
    <source>
        <dbReference type="Proteomes" id="UP000323067"/>
    </source>
</evidence>
<accession>A0A2H4SDK9</accession>
<evidence type="ECO:0000256" key="1">
    <source>
        <dbReference type="SAM" id="MobiDB-lite"/>
    </source>
</evidence>
<name>A0A2H4SDK9_CORMI</name>
<feature type="region of interest" description="Disordered" evidence="1">
    <location>
        <begin position="146"/>
        <end position="182"/>
    </location>
</feature>
<reference evidence="2 3" key="1">
    <citation type="journal article" date="2017" name="BMC Genomics">
        <title>Chromosome level assembly and secondary metabolite potential of the parasitic fungus Cordyceps militaris.</title>
        <authorList>
            <person name="Kramer G.J."/>
            <person name="Nodwell J.R."/>
        </authorList>
    </citation>
    <scope>NUCLEOTIDE SEQUENCE [LARGE SCALE GENOMIC DNA]</scope>
    <source>
        <strain evidence="2 3">ATCC 34164</strain>
    </source>
</reference>
<feature type="compositionally biased region" description="Low complexity" evidence="1">
    <location>
        <begin position="66"/>
        <end position="79"/>
    </location>
</feature>
<feature type="compositionally biased region" description="Polar residues" evidence="1">
    <location>
        <begin position="338"/>
        <end position="350"/>
    </location>
</feature>
<dbReference type="EMBL" id="CP023323">
    <property type="protein sequence ID" value="ATY61195.1"/>
    <property type="molecule type" value="Genomic_DNA"/>
</dbReference>
<protein>
    <submittedName>
        <fullName evidence="2">Uncharacterized protein</fullName>
    </submittedName>
</protein>
<proteinExistence type="predicted"/>
<sequence>MEDPWSTPWAVDTPSASPGLPPTNPAKPASSHGGAGVNTPLDSSPWEAATTTTGLDAGARDDDDVWGGWDDGNNNTWAGAASEGFSAPWGFVDREQDTGIAADSAVSFGEEARRVPVGKIQDGVKKNPMTLLEDEQDAWTASQEMTVTTEAPAGKNGPGLSKAESIPKKDAPQPAPQTRLDKATKVQELVNMYDGIANRAVRLPEETTHRDTRPTDEAEVEEEDNTSEDPANDEVCHVEQELDLSGEEEGARGIEAEAASMTDSGMVKNITPLDDETINEKSTPGPVNEAQQNAVKEEASLSGGAKRSGSETTMINEESAPAPVEEGTVDISAGASPFSETRQDSPQTAKPDSKNPPYPIDLQHLDTLFPSSAPSSARPEPVSDVIIHDSYTTTSERKTWYRVSATRPRDDADAYRRVTWAASTAVRPRTLRIVRRWMEEDSIAGRVVLGSRGGGAGGTTIGASMFNWDSSEPVVEIGELLRQQRAGHGVHRSGNGAPATPALGSSADMPKSPWEEDELATQEGKRTSADLMPPPPAPEGSAEAAAVANRSEPARLEPASANADEEGDDEDDWGEMVSSPVVDASPAFASLSAPAGTQSTPLRHSFEADSCGLEFVESPAPKPATRANPPPPPIRTAGISGVSSPMWTPSMHSPALEPLRASMDGTRVKSAVGTPVLASTPGLDVPRASTSSSRMSMERAWTPAVVLTPTAEDRPSMDGSRTQKPASPSMHTMDNGGTRSAAAAMSVSPSASRGSLEDTCTVEEKAIIDAALRSLPDLSYMLR</sequence>
<feature type="compositionally biased region" description="Acidic residues" evidence="1">
    <location>
        <begin position="563"/>
        <end position="574"/>
    </location>
</feature>
<organism evidence="2 3">
    <name type="scientific">Cordyceps militaris</name>
    <name type="common">Caterpillar fungus</name>
    <name type="synonym">Clavaria militaris</name>
    <dbReference type="NCBI Taxonomy" id="73501"/>
    <lineage>
        <taxon>Eukaryota</taxon>
        <taxon>Fungi</taxon>
        <taxon>Dikarya</taxon>
        <taxon>Ascomycota</taxon>
        <taxon>Pezizomycotina</taxon>
        <taxon>Sordariomycetes</taxon>
        <taxon>Hypocreomycetidae</taxon>
        <taxon>Hypocreales</taxon>
        <taxon>Cordycipitaceae</taxon>
        <taxon>Cordyceps</taxon>
    </lineage>
</organism>
<feature type="compositionally biased region" description="Low complexity" evidence="1">
    <location>
        <begin position="48"/>
        <end position="57"/>
    </location>
</feature>
<feature type="region of interest" description="Disordered" evidence="1">
    <location>
        <begin position="1"/>
        <end position="83"/>
    </location>
</feature>
<feature type="region of interest" description="Disordered" evidence="1">
    <location>
        <begin position="616"/>
        <end position="657"/>
    </location>
</feature>
<feature type="compositionally biased region" description="Polar residues" evidence="1">
    <location>
        <begin position="719"/>
        <end position="738"/>
    </location>
</feature>
<dbReference type="VEuPathDB" id="FungiDB:CCM_03068"/>
<feature type="compositionally biased region" description="Low complexity" evidence="1">
    <location>
        <begin position="539"/>
        <end position="551"/>
    </location>
</feature>
<evidence type="ECO:0000313" key="2">
    <source>
        <dbReference type="EMBL" id="ATY61195.1"/>
    </source>
</evidence>
<feature type="compositionally biased region" description="Low complexity" evidence="1">
    <location>
        <begin position="740"/>
        <end position="752"/>
    </location>
</feature>
<feature type="region of interest" description="Disordered" evidence="1">
    <location>
        <begin position="673"/>
        <end position="758"/>
    </location>
</feature>
<feature type="region of interest" description="Disordered" evidence="1">
    <location>
        <begin position="485"/>
        <end position="580"/>
    </location>
</feature>
<feature type="compositionally biased region" description="Basic and acidic residues" evidence="1">
    <location>
        <begin position="202"/>
        <end position="216"/>
    </location>
</feature>
<feature type="compositionally biased region" description="Acidic residues" evidence="1">
    <location>
        <begin position="217"/>
        <end position="232"/>
    </location>
</feature>
<feature type="compositionally biased region" description="Polar residues" evidence="1">
    <location>
        <begin position="641"/>
        <end position="651"/>
    </location>
</feature>
<dbReference type="VEuPathDB" id="FungiDB:A9K55_005895"/>
<dbReference type="OrthoDB" id="3941134at2759"/>
<dbReference type="AlphaFoldDB" id="A0A2H4SDK9"/>